<evidence type="ECO:0000313" key="3">
    <source>
        <dbReference type="Proteomes" id="UP000477680"/>
    </source>
</evidence>
<organism evidence="2 3">
    <name type="scientific">Kineobactrum salinum</name>
    <dbReference type="NCBI Taxonomy" id="2708301"/>
    <lineage>
        <taxon>Bacteria</taxon>
        <taxon>Pseudomonadati</taxon>
        <taxon>Pseudomonadota</taxon>
        <taxon>Gammaproteobacteria</taxon>
        <taxon>Cellvibrionales</taxon>
        <taxon>Halieaceae</taxon>
        <taxon>Kineobactrum</taxon>
    </lineage>
</organism>
<evidence type="ECO:0008006" key="4">
    <source>
        <dbReference type="Google" id="ProtNLM"/>
    </source>
</evidence>
<dbReference type="RefSeq" id="WP_163495491.1">
    <property type="nucleotide sequence ID" value="NZ_CP048711.1"/>
</dbReference>
<protein>
    <recommendedName>
        <fullName evidence="4">Tetratricopeptide repeat protein</fullName>
    </recommendedName>
</protein>
<name>A0A6C0U6J2_9GAMM</name>
<accession>A0A6C0U6J2</accession>
<keyword evidence="1" id="KW-0732">Signal</keyword>
<evidence type="ECO:0000256" key="1">
    <source>
        <dbReference type="SAM" id="SignalP"/>
    </source>
</evidence>
<dbReference type="KEGG" id="kim:G3T16_12160"/>
<dbReference type="Proteomes" id="UP000477680">
    <property type="component" value="Chromosome"/>
</dbReference>
<proteinExistence type="predicted"/>
<gene>
    <name evidence="2" type="ORF">G3T16_12160</name>
</gene>
<dbReference type="EMBL" id="CP048711">
    <property type="protein sequence ID" value="QIB66055.1"/>
    <property type="molecule type" value="Genomic_DNA"/>
</dbReference>
<dbReference type="Gene3D" id="1.25.40.10">
    <property type="entry name" value="Tetratricopeptide repeat domain"/>
    <property type="match status" value="1"/>
</dbReference>
<dbReference type="AlphaFoldDB" id="A0A6C0U6J2"/>
<feature type="chain" id="PRO_5025518759" description="Tetratricopeptide repeat protein" evidence="1">
    <location>
        <begin position="22"/>
        <end position="307"/>
    </location>
</feature>
<dbReference type="InterPro" id="IPR011990">
    <property type="entry name" value="TPR-like_helical_dom_sf"/>
</dbReference>
<sequence>MIRSAATALLLALLCACGAQQPDRSEAIAAFAQRQIAAAETAEAAGELAQALALWQSLLPSRTETEAARDAISRLQAKIAGRTAEALQQGEAAYASGDWRQGDSWMLRALALTPGEPTASQRLREAFVTRARARQDAKSGREYELLAQTAVRPEPTPDPAPATESGPGRWAALHRAGEFQTLIAEAESMPPDPLSDDAALLRDTHIQLADNARDRGEAATELQHLQAALTAQPRPEDPLLGRVVSLRTELSNRWLKTGTALLQTDLDAAIAALEKALLYHPGNSSASLKLKQARTLQRNLSRIRGRP</sequence>
<keyword evidence="3" id="KW-1185">Reference proteome</keyword>
<reference evidence="2 3" key="1">
    <citation type="submission" date="2020-02" db="EMBL/GenBank/DDBJ databases">
        <title>Genome sequencing for Kineobactrum sp. M2.</title>
        <authorList>
            <person name="Park S.-J."/>
        </authorList>
    </citation>
    <scope>NUCLEOTIDE SEQUENCE [LARGE SCALE GENOMIC DNA]</scope>
    <source>
        <strain evidence="2 3">M2</strain>
    </source>
</reference>
<dbReference type="PROSITE" id="PS51257">
    <property type="entry name" value="PROKAR_LIPOPROTEIN"/>
    <property type="match status" value="1"/>
</dbReference>
<dbReference type="SUPFAM" id="SSF48452">
    <property type="entry name" value="TPR-like"/>
    <property type="match status" value="1"/>
</dbReference>
<evidence type="ECO:0000313" key="2">
    <source>
        <dbReference type="EMBL" id="QIB66055.1"/>
    </source>
</evidence>
<feature type="signal peptide" evidence="1">
    <location>
        <begin position="1"/>
        <end position="21"/>
    </location>
</feature>